<sequence length="85" mass="9535">VDEMGDLSDFQTGQTMGTRLARVSVTLTAQLFGILRTTAFTIMTVNTKHGKTSSARRTANEKPIPSINMSRVTGRCFYRQTFRLF</sequence>
<reference evidence="1" key="2">
    <citation type="submission" date="2025-09" db="UniProtKB">
        <authorList>
            <consortium name="Ensembl"/>
        </authorList>
    </citation>
    <scope>IDENTIFICATION</scope>
</reference>
<organism evidence="1 2">
    <name type="scientific">Sinocyclocheilus grahami</name>
    <name type="common">Dianchi golden-line fish</name>
    <name type="synonym">Barbus grahami</name>
    <dbReference type="NCBI Taxonomy" id="75366"/>
    <lineage>
        <taxon>Eukaryota</taxon>
        <taxon>Metazoa</taxon>
        <taxon>Chordata</taxon>
        <taxon>Craniata</taxon>
        <taxon>Vertebrata</taxon>
        <taxon>Euteleostomi</taxon>
        <taxon>Actinopterygii</taxon>
        <taxon>Neopterygii</taxon>
        <taxon>Teleostei</taxon>
        <taxon>Ostariophysi</taxon>
        <taxon>Cypriniformes</taxon>
        <taxon>Cyprinidae</taxon>
        <taxon>Cyprininae</taxon>
        <taxon>Sinocyclocheilus</taxon>
    </lineage>
</organism>
<keyword evidence="2" id="KW-1185">Reference proteome</keyword>
<evidence type="ECO:0000313" key="2">
    <source>
        <dbReference type="Proteomes" id="UP000472262"/>
    </source>
</evidence>
<reference evidence="1" key="1">
    <citation type="submission" date="2025-08" db="UniProtKB">
        <authorList>
            <consortium name="Ensembl"/>
        </authorList>
    </citation>
    <scope>IDENTIFICATION</scope>
</reference>
<dbReference type="InParanoid" id="A0A672P1Z3"/>
<proteinExistence type="predicted"/>
<dbReference type="Proteomes" id="UP000472262">
    <property type="component" value="Unassembled WGS sequence"/>
</dbReference>
<evidence type="ECO:0000313" key="1">
    <source>
        <dbReference type="Ensembl" id="ENSSGRP00000054817.1"/>
    </source>
</evidence>
<name>A0A672P1Z3_SINGR</name>
<accession>A0A672P1Z3</accession>
<dbReference type="AlphaFoldDB" id="A0A672P1Z3"/>
<dbReference type="Ensembl" id="ENSSGRT00000058553.1">
    <property type="protein sequence ID" value="ENSSGRP00000054817.1"/>
    <property type="gene ID" value="ENSSGRG00000028798.1"/>
</dbReference>
<protein>
    <submittedName>
        <fullName evidence="1">Uncharacterized protein</fullName>
    </submittedName>
</protein>